<protein>
    <submittedName>
        <fullName evidence="1">Uncharacterized protein</fullName>
    </submittedName>
</protein>
<name>A0A382M3F3_9ZZZZ</name>
<organism evidence="1">
    <name type="scientific">marine metagenome</name>
    <dbReference type="NCBI Taxonomy" id="408172"/>
    <lineage>
        <taxon>unclassified sequences</taxon>
        <taxon>metagenomes</taxon>
        <taxon>ecological metagenomes</taxon>
    </lineage>
</organism>
<proteinExistence type="predicted"/>
<reference evidence="1" key="1">
    <citation type="submission" date="2018-05" db="EMBL/GenBank/DDBJ databases">
        <authorList>
            <person name="Lanie J.A."/>
            <person name="Ng W.-L."/>
            <person name="Kazmierczak K.M."/>
            <person name="Andrzejewski T.M."/>
            <person name="Davidsen T.M."/>
            <person name="Wayne K.J."/>
            <person name="Tettelin H."/>
            <person name="Glass J.I."/>
            <person name="Rusch D."/>
            <person name="Podicherti R."/>
            <person name="Tsui H.-C.T."/>
            <person name="Winkler M.E."/>
        </authorList>
    </citation>
    <scope>NUCLEOTIDE SEQUENCE</scope>
</reference>
<dbReference type="AlphaFoldDB" id="A0A382M3F3"/>
<evidence type="ECO:0000313" key="1">
    <source>
        <dbReference type="EMBL" id="SVC42217.1"/>
    </source>
</evidence>
<gene>
    <name evidence="1" type="ORF">METZ01_LOCUS295071</name>
</gene>
<accession>A0A382M3F3</accession>
<sequence length="78" mass="8486">MIQEFGPIEIDWLIFWVRLIGSRVQESKNVVAEGLAISLDKPLEWVVGFLGNAELSIGLWATIAGYLGSTIEGADALP</sequence>
<dbReference type="EMBL" id="UINC01090353">
    <property type="protein sequence ID" value="SVC42217.1"/>
    <property type="molecule type" value="Genomic_DNA"/>
</dbReference>